<dbReference type="Pfam" id="PF13649">
    <property type="entry name" value="Methyltransf_25"/>
    <property type="match status" value="1"/>
</dbReference>
<dbReference type="Gene3D" id="3.40.50.150">
    <property type="entry name" value="Vaccinia Virus protein VP39"/>
    <property type="match status" value="1"/>
</dbReference>
<reference evidence="3" key="2">
    <citation type="submission" date="2021-04" db="EMBL/GenBank/DDBJ databases">
        <title>Novel species in family Eggerthellaceae.</title>
        <authorList>
            <person name="Zhang G."/>
        </authorList>
    </citation>
    <scope>NUCLEOTIDE SEQUENCE</scope>
    <source>
        <strain evidence="3">Zg-886</strain>
    </source>
</reference>
<dbReference type="InterPro" id="IPR041698">
    <property type="entry name" value="Methyltransf_25"/>
</dbReference>
<sequence length="240" mass="26914">MNNFPKSETFSLHTVQSKIMGPNPLKLCEELLRGHEIPQGAVVLDLGSGTGITSCLLAREYGFATYAVDLWSDPGENMRFFEEMGLSNRQICPVKADASQGLPFATEFFDAVISIDAYNYFGRDSAYLGEKLLPHVKRSGLLYFAIPGMVRDCHDDLPPELLLSWTPEQLEYMHDMDWWRAMIEPTCGVRIERMAPLTCHDEAWADWLACDNEYAAGDRASMEAGAGRLLNSIGIVLRRL</sequence>
<keyword evidence="3" id="KW-0489">Methyltransferase</keyword>
<dbReference type="EMBL" id="CP072829">
    <property type="protein sequence ID" value="QTU84948.1"/>
    <property type="molecule type" value="Genomic_DNA"/>
</dbReference>
<dbReference type="AlphaFoldDB" id="A0A9E6MRA3"/>
<name>A0A9E6MRA3_9ACTN</name>
<dbReference type="Proteomes" id="UP000671910">
    <property type="component" value="Chromosome"/>
</dbReference>
<protein>
    <submittedName>
        <fullName evidence="3">Class I SAM-dependent methyltransferase</fullName>
    </submittedName>
    <submittedName>
        <fullName evidence="2">Methyltransferase domain-containing protein</fullName>
    </submittedName>
</protein>
<dbReference type="CDD" id="cd02440">
    <property type="entry name" value="AdoMet_MTases"/>
    <property type="match status" value="1"/>
</dbReference>
<feature type="domain" description="Methyltransferase" evidence="1">
    <location>
        <begin position="43"/>
        <end position="125"/>
    </location>
</feature>
<evidence type="ECO:0000313" key="4">
    <source>
        <dbReference type="Proteomes" id="UP000636394"/>
    </source>
</evidence>
<reference evidence="2 4" key="1">
    <citation type="submission" date="2019-11" db="EMBL/GenBank/DDBJ databases">
        <title>Eggerthellaceae novel genus isolated from the rectal contents of marmort.</title>
        <authorList>
            <person name="Zhang G."/>
        </authorList>
    </citation>
    <scope>NUCLEOTIDE SEQUENCE [LARGE SCALE GENOMIC DNA]</scope>
    <source>
        <strain evidence="4">zg-886</strain>
        <strain evidence="2">Zg-886</strain>
    </source>
</reference>
<dbReference type="GO" id="GO:0008168">
    <property type="term" value="F:methyltransferase activity"/>
    <property type="evidence" value="ECO:0007669"/>
    <property type="project" value="UniProtKB-KW"/>
</dbReference>
<keyword evidence="4" id="KW-1185">Reference proteome</keyword>
<dbReference type="RefSeq" id="WP_166339739.1">
    <property type="nucleotide sequence ID" value="NZ_CP072829.1"/>
</dbReference>
<gene>
    <name evidence="2" type="ORF">GMI68_06810</name>
    <name evidence="3" type="ORF">J7S26_03290</name>
</gene>
<organism evidence="3 5">
    <name type="scientific">Xiamenia xianingshaonis</name>
    <dbReference type="NCBI Taxonomy" id="2682776"/>
    <lineage>
        <taxon>Bacteria</taxon>
        <taxon>Bacillati</taxon>
        <taxon>Actinomycetota</taxon>
        <taxon>Coriobacteriia</taxon>
        <taxon>Eggerthellales</taxon>
        <taxon>Eggerthellaceae</taxon>
        <taxon>Xiamenia</taxon>
    </lineage>
</organism>
<dbReference type="Proteomes" id="UP000636394">
    <property type="component" value="Unassembled WGS sequence"/>
</dbReference>
<dbReference type="GO" id="GO:0032259">
    <property type="term" value="P:methylation"/>
    <property type="evidence" value="ECO:0007669"/>
    <property type="project" value="UniProtKB-KW"/>
</dbReference>
<keyword evidence="3" id="KW-0808">Transferase</keyword>
<evidence type="ECO:0000313" key="2">
    <source>
        <dbReference type="EMBL" id="NHM14474.1"/>
    </source>
</evidence>
<evidence type="ECO:0000259" key="1">
    <source>
        <dbReference type="Pfam" id="PF13649"/>
    </source>
</evidence>
<dbReference type="InterPro" id="IPR029063">
    <property type="entry name" value="SAM-dependent_MTases_sf"/>
</dbReference>
<dbReference type="SUPFAM" id="SSF53335">
    <property type="entry name" value="S-adenosyl-L-methionine-dependent methyltransferases"/>
    <property type="match status" value="1"/>
</dbReference>
<evidence type="ECO:0000313" key="3">
    <source>
        <dbReference type="EMBL" id="QTU84948.1"/>
    </source>
</evidence>
<accession>A0A9E6MRA3</accession>
<dbReference type="EMBL" id="WPCR01000007">
    <property type="protein sequence ID" value="NHM14474.1"/>
    <property type="molecule type" value="Genomic_DNA"/>
</dbReference>
<evidence type="ECO:0000313" key="5">
    <source>
        <dbReference type="Proteomes" id="UP000671910"/>
    </source>
</evidence>
<proteinExistence type="predicted"/>
<dbReference type="KEGG" id="ebz:J7S26_03290"/>